<dbReference type="AlphaFoldDB" id="A0A8R2R397"/>
<reference evidence="3" key="1">
    <citation type="journal article" date="2008" name="Insect Biochem. Mol. Biol.">
        <title>The genome of a lepidopteran model insect, the silkworm Bombyx mori.</title>
        <authorList>
            <consortium name="International Silkworm Genome Consortium"/>
        </authorList>
    </citation>
    <scope>NUCLEOTIDE SEQUENCE [LARGE SCALE GENOMIC DNA]</scope>
    <source>
        <strain evidence="3">p50T</strain>
    </source>
</reference>
<keyword evidence="1" id="KW-0472">Membrane</keyword>
<sequence>MSSYYTTLKRGIKWRRKVVMELIFGTVLINAWIVFNSIQTDEKKLPKRLFVEKLIESFIKKEIDEIPAPESSARHCLEKGEKRRRCVGCYQKLRTFLPRREADKKSKKILTQCSQCKKSYCLPCFNEKHS</sequence>
<dbReference type="Proteomes" id="UP000005204">
    <property type="component" value="Unassembled WGS sequence"/>
</dbReference>
<keyword evidence="1" id="KW-0812">Transmembrane</keyword>
<name>A0A8R2R397_BOMMO</name>
<keyword evidence="3" id="KW-1185">Reference proteome</keyword>
<keyword evidence="1" id="KW-1133">Transmembrane helix</keyword>
<accession>A0A8R2R397</accession>
<dbReference type="EnsemblMetazoa" id="XM_038016472.1">
    <property type="protein sequence ID" value="XP_037872400.1"/>
    <property type="gene ID" value="LOC119629699"/>
</dbReference>
<proteinExistence type="predicted"/>
<organism evidence="2 3">
    <name type="scientific">Bombyx mori</name>
    <name type="common">Silk moth</name>
    <dbReference type="NCBI Taxonomy" id="7091"/>
    <lineage>
        <taxon>Eukaryota</taxon>
        <taxon>Metazoa</taxon>
        <taxon>Ecdysozoa</taxon>
        <taxon>Arthropoda</taxon>
        <taxon>Hexapoda</taxon>
        <taxon>Insecta</taxon>
        <taxon>Pterygota</taxon>
        <taxon>Neoptera</taxon>
        <taxon>Endopterygota</taxon>
        <taxon>Lepidoptera</taxon>
        <taxon>Glossata</taxon>
        <taxon>Ditrysia</taxon>
        <taxon>Bombycoidea</taxon>
        <taxon>Bombycidae</taxon>
        <taxon>Bombycinae</taxon>
        <taxon>Bombyx</taxon>
    </lineage>
</organism>
<protein>
    <submittedName>
        <fullName evidence="2">Uncharacterized protein</fullName>
    </submittedName>
</protein>
<feature type="transmembrane region" description="Helical" evidence="1">
    <location>
        <begin position="18"/>
        <end position="35"/>
    </location>
</feature>
<reference evidence="2" key="2">
    <citation type="submission" date="2022-06" db="UniProtKB">
        <authorList>
            <consortium name="EnsemblMetazoa"/>
        </authorList>
    </citation>
    <scope>IDENTIFICATION</scope>
    <source>
        <strain evidence="2">p50T (Dazao)</strain>
    </source>
</reference>
<evidence type="ECO:0000313" key="2">
    <source>
        <dbReference type="EnsemblMetazoa" id="XP_037872400.1"/>
    </source>
</evidence>
<evidence type="ECO:0000313" key="3">
    <source>
        <dbReference type="Proteomes" id="UP000005204"/>
    </source>
</evidence>
<evidence type="ECO:0000256" key="1">
    <source>
        <dbReference type="SAM" id="Phobius"/>
    </source>
</evidence>